<accession>A0AAD4DUL3</accession>
<comment type="caution">
    <text evidence="1">The sequence shown here is derived from an EMBL/GenBank/DDBJ whole genome shotgun (WGS) entry which is preliminary data.</text>
</comment>
<dbReference type="RefSeq" id="XP_041219728.1">
    <property type="nucleotide sequence ID" value="XM_041365753.1"/>
</dbReference>
<sequence>MTQYLGSRIDNNPLLHLRRTLCLHGSVPGLAHRQQSIASLATDVVPLWLSTWARASTTIHCFTCDGRCASMAQYLGSRIDNIPGLASRQHAMEIGGTILLHCHLTVHSQFLPYIYKIIEKAVVII</sequence>
<organism evidence="1 2">
    <name type="scientific">Suillus fuscotomentosus</name>
    <dbReference type="NCBI Taxonomy" id="1912939"/>
    <lineage>
        <taxon>Eukaryota</taxon>
        <taxon>Fungi</taxon>
        <taxon>Dikarya</taxon>
        <taxon>Basidiomycota</taxon>
        <taxon>Agaricomycotina</taxon>
        <taxon>Agaricomycetes</taxon>
        <taxon>Agaricomycetidae</taxon>
        <taxon>Boletales</taxon>
        <taxon>Suillineae</taxon>
        <taxon>Suillaceae</taxon>
        <taxon>Suillus</taxon>
    </lineage>
</organism>
<reference evidence="1" key="1">
    <citation type="journal article" date="2020" name="New Phytol.">
        <title>Comparative genomics reveals dynamic genome evolution in host specialist ectomycorrhizal fungi.</title>
        <authorList>
            <person name="Lofgren L.A."/>
            <person name="Nguyen N.H."/>
            <person name="Vilgalys R."/>
            <person name="Ruytinx J."/>
            <person name="Liao H.L."/>
            <person name="Branco S."/>
            <person name="Kuo A."/>
            <person name="LaButti K."/>
            <person name="Lipzen A."/>
            <person name="Andreopoulos W."/>
            <person name="Pangilinan J."/>
            <person name="Riley R."/>
            <person name="Hundley H."/>
            <person name="Na H."/>
            <person name="Barry K."/>
            <person name="Grigoriev I.V."/>
            <person name="Stajich J.E."/>
            <person name="Kennedy P.G."/>
        </authorList>
    </citation>
    <scope>NUCLEOTIDE SEQUENCE</scope>
    <source>
        <strain evidence="1">FC203</strain>
    </source>
</reference>
<gene>
    <name evidence="1" type="ORF">F5891DRAFT_1176172</name>
</gene>
<dbReference type="Proteomes" id="UP001195769">
    <property type="component" value="Unassembled WGS sequence"/>
</dbReference>
<evidence type="ECO:0000313" key="1">
    <source>
        <dbReference type="EMBL" id="KAG1894152.1"/>
    </source>
</evidence>
<dbReference type="AlphaFoldDB" id="A0AAD4DUL3"/>
<keyword evidence="2" id="KW-1185">Reference proteome</keyword>
<dbReference type="EMBL" id="JABBWK010000084">
    <property type="protein sequence ID" value="KAG1894152.1"/>
    <property type="molecule type" value="Genomic_DNA"/>
</dbReference>
<name>A0AAD4DUL3_9AGAM</name>
<evidence type="ECO:0000313" key="2">
    <source>
        <dbReference type="Proteomes" id="UP001195769"/>
    </source>
</evidence>
<dbReference type="GeneID" id="64660051"/>
<proteinExistence type="predicted"/>
<protein>
    <submittedName>
        <fullName evidence="1">Uncharacterized protein</fullName>
    </submittedName>
</protein>